<dbReference type="InterPro" id="IPR011009">
    <property type="entry name" value="Kinase-like_dom_sf"/>
</dbReference>
<evidence type="ECO:0000256" key="7">
    <source>
        <dbReference type="ARBA" id="ARBA00022842"/>
    </source>
</evidence>
<evidence type="ECO:0000256" key="1">
    <source>
        <dbReference type="ARBA" id="ARBA00001946"/>
    </source>
</evidence>
<dbReference type="InterPro" id="IPR017441">
    <property type="entry name" value="Protein_kinase_ATP_BS"/>
</dbReference>
<gene>
    <name evidence="11" type="ORF">AMAG_07038</name>
</gene>
<evidence type="ECO:0000256" key="8">
    <source>
        <dbReference type="PROSITE-ProRule" id="PRU10141"/>
    </source>
</evidence>
<dbReference type="GO" id="GO:0005524">
    <property type="term" value="F:ATP binding"/>
    <property type="evidence" value="ECO:0007669"/>
    <property type="project" value="UniProtKB-UniRule"/>
</dbReference>
<dbReference type="Proteomes" id="UP000054350">
    <property type="component" value="Unassembled WGS sequence"/>
</dbReference>
<dbReference type="PROSITE" id="PS50011">
    <property type="entry name" value="PROTEIN_KINASE_DOM"/>
    <property type="match status" value="1"/>
</dbReference>
<evidence type="ECO:0000256" key="3">
    <source>
        <dbReference type="ARBA" id="ARBA00022679"/>
    </source>
</evidence>
<evidence type="ECO:0000256" key="4">
    <source>
        <dbReference type="ARBA" id="ARBA00022723"/>
    </source>
</evidence>
<dbReference type="PROSITE" id="PS00108">
    <property type="entry name" value="PROTEIN_KINASE_ST"/>
    <property type="match status" value="1"/>
</dbReference>
<dbReference type="PANTHER" id="PTHR45832:SF22">
    <property type="entry name" value="SERINE_THREONINE-PROTEIN KINASE SAMKA-RELATED"/>
    <property type="match status" value="1"/>
</dbReference>
<proteinExistence type="inferred from homology"/>
<feature type="compositionally biased region" description="Low complexity" evidence="9">
    <location>
        <begin position="133"/>
        <end position="150"/>
    </location>
</feature>
<dbReference type="InterPro" id="IPR000719">
    <property type="entry name" value="Prot_kinase_dom"/>
</dbReference>
<dbReference type="EMBL" id="GG745337">
    <property type="protein sequence ID" value="KNE61297.1"/>
    <property type="molecule type" value="Genomic_DNA"/>
</dbReference>
<accession>A0A0L0SFR8</accession>
<keyword evidence="6 8" id="KW-0067">ATP-binding</keyword>
<protein>
    <submittedName>
        <fullName evidence="11">STE/STE20/PAKA protein kinase</fullName>
    </submittedName>
</protein>
<keyword evidence="11" id="KW-0418">Kinase</keyword>
<comment type="similarity">
    <text evidence="2">Belongs to the protein kinase superfamily. STE Ser/Thr protein kinase family. STE20 subfamily.</text>
</comment>
<dbReference type="SUPFAM" id="SSF56112">
    <property type="entry name" value="Protein kinase-like (PK-like)"/>
    <property type="match status" value="1"/>
</dbReference>
<reference evidence="12" key="2">
    <citation type="submission" date="2009-11" db="EMBL/GenBank/DDBJ databases">
        <title>The Genome Sequence of Allomyces macrogynus strain ATCC 38327.</title>
        <authorList>
            <consortium name="The Broad Institute Genome Sequencing Platform"/>
            <person name="Russ C."/>
            <person name="Cuomo C."/>
            <person name="Shea T."/>
            <person name="Young S.K."/>
            <person name="Zeng Q."/>
            <person name="Koehrsen M."/>
            <person name="Haas B."/>
            <person name="Borodovsky M."/>
            <person name="Guigo R."/>
            <person name="Alvarado L."/>
            <person name="Berlin A."/>
            <person name="Borenstein D."/>
            <person name="Chen Z."/>
            <person name="Engels R."/>
            <person name="Freedman E."/>
            <person name="Gellesch M."/>
            <person name="Goldberg J."/>
            <person name="Griggs A."/>
            <person name="Gujja S."/>
            <person name="Heiman D."/>
            <person name="Hepburn T."/>
            <person name="Howarth C."/>
            <person name="Jen D."/>
            <person name="Larson L."/>
            <person name="Lewis B."/>
            <person name="Mehta T."/>
            <person name="Park D."/>
            <person name="Pearson M."/>
            <person name="Roberts A."/>
            <person name="Saif S."/>
            <person name="Shenoy N."/>
            <person name="Sisk P."/>
            <person name="Stolte C."/>
            <person name="Sykes S."/>
            <person name="Walk T."/>
            <person name="White J."/>
            <person name="Yandava C."/>
            <person name="Burger G."/>
            <person name="Gray M.W."/>
            <person name="Holland P.W.H."/>
            <person name="King N."/>
            <person name="Lang F.B.F."/>
            <person name="Roger A.J."/>
            <person name="Ruiz-Trillo I."/>
            <person name="Lander E."/>
            <person name="Nusbaum C."/>
        </authorList>
    </citation>
    <scope>NUCLEOTIDE SEQUENCE [LARGE SCALE GENOMIC DNA]</scope>
    <source>
        <strain evidence="12">ATCC 38327</strain>
    </source>
</reference>
<keyword evidence="3" id="KW-0808">Transferase</keyword>
<feature type="compositionally biased region" description="Pro residues" evidence="9">
    <location>
        <begin position="218"/>
        <end position="249"/>
    </location>
</feature>
<keyword evidence="12" id="KW-1185">Reference proteome</keyword>
<dbReference type="FunFam" id="3.30.200.20:FF:000705">
    <property type="entry name" value="Non-specific serine/threonine protein kinase"/>
    <property type="match status" value="1"/>
</dbReference>
<dbReference type="OMA" id="RNTRCAT"/>
<evidence type="ECO:0000313" key="11">
    <source>
        <dbReference type="EMBL" id="KNE61297.1"/>
    </source>
</evidence>
<dbReference type="Pfam" id="PF00069">
    <property type="entry name" value="Pkinase"/>
    <property type="match status" value="1"/>
</dbReference>
<comment type="cofactor">
    <cofactor evidence="1">
        <name>Mg(2+)</name>
        <dbReference type="ChEBI" id="CHEBI:18420"/>
    </cofactor>
</comment>
<dbReference type="AlphaFoldDB" id="A0A0L0SFR8"/>
<feature type="compositionally biased region" description="Low complexity" evidence="9">
    <location>
        <begin position="43"/>
        <end position="52"/>
    </location>
</feature>
<feature type="compositionally biased region" description="Basic and acidic residues" evidence="9">
    <location>
        <begin position="151"/>
        <end position="170"/>
    </location>
</feature>
<evidence type="ECO:0000256" key="6">
    <source>
        <dbReference type="ARBA" id="ARBA00022840"/>
    </source>
</evidence>
<reference evidence="11 12" key="1">
    <citation type="submission" date="2009-11" db="EMBL/GenBank/DDBJ databases">
        <title>Annotation of Allomyces macrogynus ATCC 38327.</title>
        <authorList>
            <consortium name="The Broad Institute Genome Sequencing Platform"/>
            <person name="Russ C."/>
            <person name="Cuomo C."/>
            <person name="Burger G."/>
            <person name="Gray M.W."/>
            <person name="Holland P.W.H."/>
            <person name="King N."/>
            <person name="Lang F.B.F."/>
            <person name="Roger A.J."/>
            <person name="Ruiz-Trillo I."/>
            <person name="Young S.K."/>
            <person name="Zeng Q."/>
            <person name="Gargeya S."/>
            <person name="Fitzgerald M."/>
            <person name="Haas B."/>
            <person name="Abouelleil A."/>
            <person name="Alvarado L."/>
            <person name="Arachchi H.M."/>
            <person name="Berlin A."/>
            <person name="Chapman S.B."/>
            <person name="Gearin G."/>
            <person name="Goldberg J."/>
            <person name="Griggs A."/>
            <person name="Gujja S."/>
            <person name="Hansen M."/>
            <person name="Heiman D."/>
            <person name="Howarth C."/>
            <person name="Larimer J."/>
            <person name="Lui A."/>
            <person name="MacDonald P.J.P."/>
            <person name="McCowen C."/>
            <person name="Montmayeur A."/>
            <person name="Murphy C."/>
            <person name="Neiman D."/>
            <person name="Pearson M."/>
            <person name="Priest M."/>
            <person name="Roberts A."/>
            <person name="Saif S."/>
            <person name="Shea T."/>
            <person name="Sisk P."/>
            <person name="Stolte C."/>
            <person name="Sykes S."/>
            <person name="Wortman J."/>
            <person name="Nusbaum C."/>
            <person name="Birren B."/>
        </authorList>
    </citation>
    <scope>NUCLEOTIDE SEQUENCE [LARGE SCALE GENOMIC DNA]</scope>
    <source>
        <strain evidence="11 12">ATCC 38327</strain>
    </source>
</reference>
<keyword evidence="7" id="KW-0460">Magnesium</keyword>
<dbReference type="SMART" id="SM00220">
    <property type="entry name" value="S_TKc"/>
    <property type="match status" value="1"/>
</dbReference>
<feature type="compositionally biased region" description="Basic residues" evidence="9">
    <location>
        <begin position="64"/>
        <end position="76"/>
    </location>
</feature>
<dbReference type="OrthoDB" id="248923at2759"/>
<evidence type="ECO:0000313" key="12">
    <source>
        <dbReference type="Proteomes" id="UP000054350"/>
    </source>
</evidence>
<dbReference type="GO" id="GO:0046872">
    <property type="term" value="F:metal ion binding"/>
    <property type="evidence" value="ECO:0007669"/>
    <property type="project" value="UniProtKB-KW"/>
</dbReference>
<feature type="region of interest" description="Disordered" evidence="9">
    <location>
        <begin position="43"/>
        <end position="260"/>
    </location>
</feature>
<keyword evidence="4" id="KW-0479">Metal-binding</keyword>
<dbReference type="CDD" id="cd06614">
    <property type="entry name" value="STKc_PAK"/>
    <property type="match status" value="1"/>
</dbReference>
<dbReference type="Gene3D" id="1.10.510.10">
    <property type="entry name" value="Transferase(Phosphotransferase) domain 1"/>
    <property type="match status" value="1"/>
</dbReference>
<feature type="compositionally biased region" description="Basic residues" evidence="9">
    <location>
        <begin position="120"/>
        <end position="132"/>
    </location>
</feature>
<dbReference type="STRING" id="578462.A0A0L0SFR8"/>
<name>A0A0L0SFR8_ALLM3</name>
<dbReference type="eggNOG" id="KOG0578">
    <property type="taxonomic scope" value="Eukaryota"/>
</dbReference>
<dbReference type="InterPro" id="IPR008271">
    <property type="entry name" value="Ser/Thr_kinase_AS"/>
</dbReference>
<dbReference type="FunFam" id="1.10.510.10:FF:000768">
    <property type="entry name" value="Non-specific serine/threonine protein kinase"/>
    <property type="match status" value="1"/>
</dbReference>
<sequence>MSGSTRSRATLRACPSTGRTFWHTRPFRRRKWPRTRRLCLTCSNSTRRSSTRPAGSSRPWTRSRSARPGRAPRRVWRGPTRNTRCATGRVCARRRPRRTTVSPRPHATRLTRGSGTRPIARSRRRARSRGRTRAPTCRTRAPAVSAAVARQAEREALAQRDRERVRERTRAHAAGPPPAPHRRPFVGDTRAAAQRDHHAPSPALAHSKSQPQLHAHRPPPPVPDAPVPKPPAAAVPMPPVPADPAPAPAPEKKKRKAPRMTIQQVCDKLRTVVSSDDPSVYIKQKKIGQGASGSVYVAKHAITGVRVAIKQMDLNSQPRPESIVNEIIVMKESQHANIVNYLDSFLVRQELWVVMELMEGGALNDIIDSNSHMAEPQIAAITYEALKGLHHLHQKNIIHRDVKSDNVLMDAEGRVKITDFGFCAKLNDNRSKRATMVGTPYWMAPEVIRQQEYSFKIDVWSLGIMAIEMLEGEPPYLDEEPVKALYMILANGTPKIKHPERLSPEFKNFLDQSLKVEVAQRASSNELLDHPFMRLACPVTELAPLVRRVRH</sequence>
<dbReference type="VEuPathDB" id="FungiDB:AMAG_07038"/>
<dbReference type="PROSITE" id="PS00107">
    <property type="entry name" value="PROTEIN_KINASE_ATP"/>
    <property type="match status" value="1"/>
</dbReference>
<dbReference type="Gene3D" id="3.30.200.20">
    <property type="entry name" value="Phosphorylase Kinase, domain 1"/>
    <property type="match status" value="1"/>
</dbReference>
<evidence type="ECO:0000256" key="5">
    <source>
        <dbReference type="ARBA" id="ARBA00022741"/>
    </source>
</evidence>
<dbReference type="InterPro" id="IPR051931">
    <property type="entry name" value="PAK3-like"/>
</dbReference>
<dbReference type="PANTHER" id="PTHR45832">
    <property type="entry name" value="SERINE/THREONINE-PROTEIN KINASE SAMKA-RELATED-RELATED"/>
    <property type="match status" value="1"/>
</dbReference>
<keyword evidence="5 8" id="KW-0547">Nucleotide-binding</keyword>
<feature type="binding site" evidence="8">
    <location>
        <position position="310"/>
    </location>
    <ligand>
        <name>ATP</name>
        <dbReference type="ChEBI" id="CHEBI:30616"/>
    </ligand>
</feature>
<organism evidence="11 12">
    <name type="scientific">Allomyces macrogynus (strain ATCC 38327)</name>
    <name type="common">Allomyces javanicus var. macrogynus</name>
    <dbReference type="NCBI Taxonomy" id="578462"/>
    <lineage>
        <taxon>Eukaryota</taxon>
        <taxon>Fungi</taxon>
        <taxon>Fungi incertae sedis</taxon>
        <taxon>Blastocladiomycota</taxon>
        <taxon>Blastocladiomycetes</taxon>
        <taxon>Blastocladiales</taxon>
        <taxon>Blastocladiaceae</taxon>
        <taxon>Allomyces</taxon>
    </lineage>
</organism>
<feature type="domain" description="Protein kinase" evidence="10">
    <location>
        <begin position="281"/>
        <end position="533"/>
    </location>
</feature>
<evidence type="ECO:0000256" key="9">
    <source>
        <dbReference type="SAM" id="MobiDB-lite"/>
    </source>
</evidence>
<dbReference type="GO" id="GO:0004672">
    <property type="term" value="F:protein kinase activity"/>
    <property type="evidence" value="ECO:0007669"/>
    <property type="project" value="InterPro"/>
</dbReference>
<evidence type="ECO:0000259" key="10">
    <source>
        <dbReference type="PROSITE" id="PS50011"/>
    </source>
</evidence>
<evidence type="ECO:0000256" key="2">
    <source>
        <dbReference type="ARBA" id="ARBA00008874"/>
    </source>
</evidence>